<dbReference type="InterPro" id="IPR000014">
    <property type="entry name" value="PAS"/>
</dbReference>
<dbReference type="SUPFAM" id="SSF47384">
    <property type="entry name" value="Homodimeric domain of signal transducing histidine kinase"/>
    <property type="match status" value="1"/>
</dbReference>
<evidence type="ECO:0000256" key="17">
    <source>
        <dbReference type="SAM" id="Coils"/>
    </source>
</evidence>
<dbReference type="EC" id="2.7.13.3" evidence="3"/>
<keyword evidence="4" id="KW-1003">Cell membrane</keyword>
<dbReference type="CDD" id="cd17546">
    <property type="entry name" value="REC_hyHK_CKI1_RcsC-like"/>
    <property type="match status" value="1"/>
</dbReference>
<evidence type="ECO:0000313" key="23">
    <source>
        <dbReference type="Proteomes" id="UP000199060"/>
    </source>
</evidence>
<evidence type="ECO:0000259" key="18">
    <source>
        <dbReference type="PROSITE" id="PS50109"/>
    </source>
</evidence>
<dbReference type="Pfam" id="PF08447">
    <property type="entry name" value="PAS_3"/>
    <property type="match status" value="2"/>
</dbReference>
<dbReference type="Gene3D" id="1.20.120.160">
    <property type="entry name" value="HPT domain"/>
    <property type="match status" value="1"/>
</dbReference>
<dbReference type="PROSITE" id="PS50110">
    <property type="entry name" value="RESPONSE_REGULATORY"/>
    <property type="match status" value="2"/>
</dbReference>
<dbReference type="InterPro" id="IPR003661">
    <property type="entry name" value="HisK_dim/P_dom"/>
</dbReference>
<dbReference type="Pfam" id="PF01590">
    <property type="entry name" value="GAF"/>
    <property type="match status" value="1"/>
</dbReference>
<comment type="subcellular location">
    <subcellularLocation>
        <location evidence="2">Cell membrane</location>
        <topology evidence="2">Multi-pass membrane protein</topology>
    </subcellularLocation>
</comment>
<keyword evidence="5 16" id="KW-0597">Phosphoprotein</keyword>
<keyword evidence="11" id="KW-1133">Transmembrane helix</keyword>
<evidence type="ECO:0000256" key="11">
    <source>
        <dbReference type="ARBA" id="ARBA00022989"/>
    </source>
</evidence>
<dbReference type="EMBL" id="FNAC01000004">
    <property type="protein sequence ID" value="SDC70091.1"/>
    <property type="molecule type" value="Genomic_DNA"/>
</dbReference>
<name>A0A1G6NQY7_9BACT</name>
<keyword evidence="10" id="KW-0067">ATP-binding</keyword>
<gene>
    <name evidence="22" type="ORF">SAMN04488104_100424</name>
</gene>
<feature type="domain" description="PAS" evidence="20">
    <location>
        <begin position="179"/>
        <end position="234"/>
    </location>
</feature>
<feature type="domain" description="Histidine kinase" evidence="18">
    <location>
        <begin position="978"/>
        <end position="1199"/>
    </location>
</feature>
<evidence type="ECO:0000256" key="9">
    <source>
        <dbReference type="ARBA" id="ARBA00022777"/>
    </source>
</evidence>
<dbReference type="SMART" id="SM00388">
    <property type="entry name" value="HisKA"/>
    <property type="match status" value="1"/>
</dbReference>
<dbReference type="InterPro" id="IPR036641">
    <property type="entry name" value="HPT_dom_sf"/>
</dbReference>
<evidence type="ECO:0000259" key="20">
    <source>
        <dbReference type="PROSITE" id="PS50112"/>
    </source>
</evidence>
<accession>A0A1G6NQY7</accession>
<dbReference type="Gene3D" id="3.40.50.2300">
    <property type="match status" value="2"/>
</dbReference>
<dbReference type="InterPro" id="IPR035965">
    <property type="entry name" value="PAS-like_dom_sf"/>
</dbReference>
<dbReference type="SMART" id="SM00065">
    <property type="entry name" value="GAF"/>
    <property type="match status" value="1"/>
</dbReference>
<keyword evidence="13" id="KW-0472">Membrane</keyword>
<dbReference type="CDD" id="cd16922">
    <property type="entry name" value="HATPase_EvgS-ArcB-TorS-like"/>
    <property type="match status" value="1"/>
</dbReference>
<dbReference type="InterPro" id="IPR003594">
    <property type="entry name" value="HATPase_dom"/>
</dbReference>
<dbReference type="InterPro" id="IPR013655">
    <property type="entry name" value="PAS_fold_3"/>
</dbReference>
<evidence type="ECO:0000256" key="15">
    <source>
        <dbReference type="ARBA" id="ARBA00068150"/>
    </source>
</evidence>
<dbReference type="InterPro" id="IPR000700">
    <property type="entry name" value="PAS-assoc_C"/>
</dbReference>
<dbReference type="CDD" id="cd00082">
    <property type="entry name" value="HisKA"/>
    <property type="match status" value="1"/>
</dbReference>
<keyword evidence="12" id="KW-0902">Two-component regulatory system</keyword>
<dbReference type="InterPro" id="IPR001610">
    <property type="entry name" value="PAC"/>
</dbReference>
<dbReference type="GO" id="GO:0000155">
    <property type="term" value="F:phosphorelay sensor kinase activity"/>
    <property type="evidence" value="ECO:0007669"/>
    <property type="project" value="InterPro"/>
</dbReference>
<dbReference type="PROSITE" id="PS50109">
    <property type="entry name" value="HIS_KIN"/>
    <property type="match status" value="1"/>
</dbReference>
<sequence length="1607" mass="184368">MSSKKQTSNESQKTVRSATDEDIDFLLDLALELCRSSITWIYYFDHQKQRIKSKNEAHHDLLSKLPVLFHEILREGEIENITEDLRFEKHFTYLKDLRIGSYFSIPLQSKTGDVLGVFSMVSEKPRRLSNRQKKHFYGLSRQIINLLELGNRNNEASIISADNQLFGSSKGGVFYSCGDSASRNVSSVSDSIRELTGYSKEEFIKDPSRGLNSLIYEEDLKRVEKELQNSIKTQQGWSLTYRIKTSDRSIKWIKDIGTFKASEKQSALEGFLLDITHEIEKDEFYQTVFDYSDSIICIHRKDGQLTHFNKAAADSLGYDMEKDQIDSIYQFIRDEDAKYMDYYFEELRKNSKLAITLRLKSKNNASVYWACRVAKIDISNQDSYLISAWDISNRIRTEKKLQESENLFKIISENLSDVLYIYEPATNYYEYISPNTKEVIGVERDYFTSKNTFIEDFVLEDYKDHCKTLKNNLIKGEGYLYEFPIKINNTVRWLNESLHPVKNTNTSNLKFAGRVTNITQRKRDYIELANTKSILEETGRIASVGAWSYDIYSGEAFWSKVTREIHECQEDFIPNIENGLAFYTVGPNRDLVKKKFESLVQDGKPFDVEAEIISEKGNKKWVRVVGKPEFLNGSVHKVTGIFQDITNRKQRTAELERNRLILKSIFNELSDVIWSFSYPDFKLLFVSPSYQTLTGFSISNSDKIALEWRKLIHPDDVANFPKIKKVLKKDDGYTLIYRIITRSKEIKWVRDSGRMIYNEDGVAIRVDGKITDISKEISIQDSMNSQLKLQNILMRIATDYINLGVHESQEEIKNSLKLIGEFADVDRAYIFDYDWEKGTCSNTFEWCAQGINPEIENLQDVPLEYVPQWVETHRRKEFMYIENVNSLEDDELKEILSQQSIQSLIAIPIFFEDQIYGFVGFDYVRVVRDLSEQEVALLLLFAKILANLKNRTVLERDLIQEKERAELNSKYKSEFLANMSHEIRTPLNGVIGFTDLLLKTHLNAIQRQYAENVNISGKSLLGIISDILDFSKIEAGKLELDLIDHSIHEIINSAIDITKFAATQKQLELICDAPPTLPSIINLDPVRLKQVLINLLGNAVKFTERGEVELKVAFKKISENRGFLSFAIRDTGIGISEEQQKKLFNAFSQADSSTVRKYGGTGLGLTISNLLVNKMGGDIKLESSPGMGSVFSFEFETSYKELNGVTKPKISYKKVLLLDDNERNITVLEENLKFWKVPFVSTTSPTSALEILKEDKDIDLAIIDYHMPIMDGVEFIIKTRNELNINKEILKIILLHSSMESDSLQNIFSQFGVSHGLLKPVKSDELYYFLANEEVEVPASKSGPSDEKSNYTSENIYNILVAEDIIINMVLIKTLIQQKLPKATIFECNNGEIAVKTYKGHPIDLIFMDVQMPVMDGLTATRKIREFETISGNKTPIVALTAGALVEEKEKCLNAGMDEFLVKPVQSEILNKIIEKYLFRIEEKEEVSPSPTKDEISVFDKNQLFELINYDMALFKSLMEASLSLESQINNLTDAAKRLDKDAIKSVAHGIKGSCQSMYFLALLEVVRELELEVLNLQEKEINEKINIAQSRWEDLKAVILLEIEKI</sequence>
<dbReference type="Gene3D" id="3.30.450.40">
    <property type="match status" value="2"/>
</dbReference>
<feature type="modified residue" description="4-aspartylphosphate" evidence="16">
    <location>
        <position position="1409"/>
    </location>
</feature>
<dbReference type="InterPro" id="IPR001789">
    <property type="entry name" value="Sig_transdc_resp-reg_receiver"/>
</dbReference>
<keyword evidence="8" id="KW-0547">Nucleotide-binding</keyword>
<feature type="domain" description="PAC" evidence="21">
    <location>
        <begin position="606"/>
        <end position="657"/>
    </location>
</feature>
<protein>
    <recommendedName>
        <fullName evidence="15">Sensory/regulatory protein RpfC</fullName>
        <ecNumber evidence="3">2.7.13.3</ecNumber>
    </recommendedName>
</protein>
<feature type="domain" description="Response regulatory" evidence="19">
    <location>
        <begin position="1214"/>
        <end position="1334"/>
    </location>
</feature>
<dbReference type="SMART" id="SM00091">
    <property type="entry name" value="PAS"/>
    <property type="match status" value="4"/>
</dbReference>
<comment type="subunit">
    <text evidence="14">At low DSF concentrations, interacts with RpfF.</text>
</comment>
<dbReference type="SMART" id="SM00086">
    <property type="entry name" value="PAC"/>
    <property type="match status" value="2"/>
</dbReference>
<keyword evidence="17" id="KW-0175">Coiled coil</keyword>
<dbReference type="STRING" id="686796.SAMN04488104_100424"/>
<feature type="coiled-coil region" evidence="17">
    <location>
        <begin position="1522"/>
        <end position="1592"/>
    </location>
</feature>
<comment type="catalytic activity">
    <reaction evidence="1">
        <text>ATP + protein L-histidine = ADP + protein N-phospho-L-histidine.</text>
        <dbReference type="EC" id="2.7.13.3"/>
    </reaction>
</comment>
<dbReference type="FunFam" id="1.10.287.130:FF:000002">
    <property type="entry name" value="Two-component osmosensing histidine kinase"/>
    <property type="match status" value="1"/>
</dbReference>
<dbReference type="PROSITE" id="PS50113">
    <property type="entry name" value="PAC"/>
    <property type="match status" value="1"/>
</dbReference>
<dbReference type="InterPro" id="IPR036097">
    <property type="entry name" value="HisK_dim/P_sf"/>
</dbReference>
<dbReference type="InterPro" id="IPR036890">
    <property type="entry name" value="HATPase_C_sf"/>
</dbReference>
<dbReference type="Gene3D" id="3.30.450.20">
    <property type="entry name" value="PAS domain"/>
    <property type="match status" value="5"/>
</dbReference>
<dbReference type="PRINTS" id="PR00344">
    <property type="entry name" value="BCTRLSENSOR"/>
</dbReference>
<dbReference type="InterPro" id="IPR029016">
    <property type="entry name" value="GAF-like_dom_sf"/>
</dbReference>
<dbReference type="RefSeq" id="WP_087937952.1">
    <property type="nucleotide sequence ID" value="NZ_FNAC01000004.1"/>
</dbReference>
<dbReference type="SUPFAM" id="SSF52172">
    <property type="entry name" value="CheY-like"/>
    <property type="match status" value="2"/>
</dbReference>
<dbReference type="PANTHER" id="PTHR45339">
    <property type="entry name" value="HYBRID SIGNAL TRANSDUCTION HISTIDINE KINASE J"/>
    <property type="match status" value="1"/>
</dbReference>
<dbReference type="SMART" id="SM00448">
    <property type="entry name" value="REC"/>
    <property type="match status" value="2"/>
</dbReference>
<dbReference type="SUPFAM" id="SSF55781">
    <property type="entry name" value="GAF domain-like"/>
    <property type="match status" value="2"/>
</dbReference>
<evidence type="ECO:0000256" key="16">
    <source>
        <dbReference type="PROSITE-ProRule" id="PRU00169"/>
    </source>
</evidence>
<dbReference type="SUPFAM" id="SSF55785">
    <property type="entry name" value="PYP-like sensor domain (PAS domain)"/>
    <property type="match status" value="5"/>
</dbReference>
<evidence type="ECO:0000256" key="3">
    <source>
        <dbReference type="ARBA" id="ARBA00012438"/>
    </source>
</evidence>
<evidence type="ECO:0000256" key="8">
    <source>
        <dbReference type="ARBA" id="ARBA00022741"/>
    </source>
</evidence>
<keyword evidence="9" id="KW-0418">Kinase</keyword>
<dbReference type="SUPFAM" id="SSF47226">
    <property type="entry name" value="Histidine-containing phosphotransfer domain, HPT domain"/>
    <property type="match status" value="1"/>
</dbReference>
<dbReference type="OrthoDB" id="9811889at2"/>
<dbReference type="SMART" id="SM00387">
    <property type="entry name" value="HATPase_c"/>
    <property type="match status" value="1"/>
</dbReference>
<dbReference type="Pfam" id="PF02518">
    <property type="entry name" value="HATPase_c"/>
    <property type="match status" value="1"/>
</dbReference>
<dbReference type="InterPro" id="IPR011006">
    <property type="entry name" value="CheY-like_superfamily"/>
</dbReference>
<reference evidence="23" key="1">
    <citation type="submission" date="2016-10" db="EMBL/GenBank/DDBJ databases">
        <authorList>
            <person name="Varghese N."/>
            <person name="Submissions S."/>
        </authorList>
    </citation>
    <scope>NUCLEOTIDE SEQUENCE [LARGE SCALE GENOMIC DNA]</scope>
    <source>
        <strain evidence="23">DSM 23095</strain>
    </source>
</reference>
<evidence type="ECO:0000256" key="14">
    <source>
        <dbReference type="ARBA" id="ARBA00064003"/>
    </source>
</evidence>
<dbReference type="Gene3D" id="3.30.565.10">
    <property type="entry name" value="Histidine kinase-like ATPase, C-terminal domain"/>
    <property type="match status" value="1"/>
</dbReference>
<dbReference type="InterPro" id="IPR003018">
    <property type="entry name" value="GAF"/>
</dbReference>
<dbReference type="NCBIfam" id="TIGR00229">
    <property type="entry name" value="sensory_box"/>
    <property type="match status" value="2"/>
</dbReference>
<dbReference type="Proteomes" id="UP000199060">
    <property type="component" value="Unassembled WGS sequence"/>
</dbReference>
<dbReference type="GO" id="GO:0005524">
    <property type="term" value="F:ATP binding"/>
    <property type="evidence" value="ECO:0007669"/>
    <property type="project" value="UniProtKB-KW"/>
</dbReference>
<feature type="modified residue" description="4-aspartylphosphate" evidence="16">
    <location>
        <position position="1264"/>
    </location>
</feature>
<evidence type="ECO:0000313" key="22">
    <source>
        <dbReference type="EMBL" id="SDC70091.1"/>
    </source>
</evidence>
<dbReference type="PANTHER" id="PTHR45339:SF1">
    <property type="entry name" value="HYBRID SIGNAL TRANSDUCTION HISTIDINE KINASE J"/>
    <property type="match status" value="1"/>
</dbReference>
<keyword evidence="23" id="KW-1185">Reference proteome</keyword>
<evidence type="ECO:0000259" key="19">
    <source>
        <dbReference type="PROSITE" id="PS50110"/>
    </source>
</evidence>
<evidence type="ECO:0000256" key="10">
    <source>
        <dbReference type="ARBA" id="ARBA00022840"/>
    </source>
</evidence>
<dbReference type="SUPFAM" id="SSF55874">
    <property type="entry name" value="ATPase domain of HSP90 chaperone/DNA topoisomerase II/histidine kinase"/>
    <property type="match status" value="1"/>
</dbReference>
<evidence type="ECO:0000256" key="1">
    <source>
        <dbReference type="ARBA" id="ARBA00000085"/>
    </source>
</evidence>
<evidence type="ECO:0000256" key="4">
    <source>
        <dbReference type="ARBA" id="ARBA00022475"/>
    </source>
</evidence>
<dbReference type="CDD" id="cd00130">
    <property type="entry name" value="PAS"/>
    <property type="match status" value="3"/>
</dbReference>
<dbReference type="Pfam" id="PF13188">
    <property type="entry name" value="PAS_8"/>
    <property type="match status" value="1"/>
</dbReference>
<dbReference type="Pfam" id="PF00072">
    <property type="entry name" value="Response_reg"/>
    <property type="match status" value="2"/>
</dbReference>
<evidence type="ECO:0000256" key="6">
    <source>
        <dbReference type="ARBA" id="ARBA00022679"/>
    </source>
</evidence>
<dbReference type="FunFam" id="3.30.565.10:FF:000010">
    <property type="entry name" value="Sensor histidine kinase RcsC"/>
    <property type="match status" value="1"/>
</dbReference>
<dbReference type="PROSITE" id="PS50112">
    <property type="entry name" value="PAS"/>
    <property type="match status" value="1"/>
</dbReference>
<dbReference type="Gene3D" id="1.10.287.130">
    <property type="match status" value="1"/>
</dbReference>
<evidence type="ECO:0000256" key="5">
    <source>
        <dbReference type="ARBA" id="ARBA00022553"/>
    </source>
</evidence>
<dbReference type="Pfam" id="PF00512">
    <property type="entry name" value="HisKA"/>
    <property type="match status" value="1"/>
</dbReference>
<keyword evidence="7" id="KW-0812">Transmembrane</keyword>
<feature type="domain" description="Response regulatory" evidence="19">
    <location>
        <begin position="1358"/>
        <end position="1478"/>
    </location>
</feature>
<proteinExistence type="predicted"/>
<evidence type="ECO:0000256" key="13">
    <source>
        <dbReference type="ARBA" id="ARBA00023136"/>
    </source>
</evidence>
<evidence type="ECO:0000259" key="21">
    <source>
        <dbReference type="PROSITE" id="PS50113"/>
    </source>
</evidence>
<evidence type="ECO:0000256" key="7">
    <source>
        <dbReference type="ARBA" id="ARBA00022692"/>
    </source>
</evidence>
<dbReference type="InterPro" id="IPR004358">
    <property type="entry name" value="Sig_transdc_His_kin-like_C"/>
</dbReference>
<keyword evidence="6" id="KW-0808">Transferase</keyword>
<evidence type="ECO:0000256" key="12">
    <source>
        <dbReference type="ARBA" id="ARBA00023012"/>
    </source>
</evidence>
<organism evidence="22 23">
    <name type="scientific">Algoriphagus faecimaris</name>
    <dbReference type="NCBI Taxonomy" id="686796"/>
    <lineage>
        <taxon>Bacteria</taxon>
        <taxon>Pseudomonadati</taxon>
        <taxon>Bacteroidota</taxon>
        <taxon>Cytophagia</taxon>
        <taxon>Cytophagales</taxon>
        <taxon>Cyclobacteriaceae</taxon>
        <taxon>Algoriphagus</taxon>
    </lineage>
</organism>
<dbReference type="GO" id="GO:0005886">
    <property type="term" value="C:plasma membrane"/>
    <property type="evidence" value="ECO:0007669"/>
    <property type="project" value="UniProtKB-SubCell"/>
</dbReference>
<dbReference type="InterPro" id="IPR005467">
    <property type="entry name" value="His_kinase_dom"/>
</dbReference>
<evidence type="ECO:0000256" key="2">
    <source>
        <dbReference type="ARBA" id="ARBA00004651"/>
    </source>
</evidence>